<keyword evidence="3 6" id="KW-0812">Transmembrane</keyword>
<comment type="subcellular location">
    <subcellularLocation>
        <location evidence="1">Cell membrane</location>
        <topology evidence="1">Multi-pass membrane protein</topology>
    </subcellularLocation>
</comment>
<dbReference type="PANTHER" id="PTHR34857">
    <property type="entry name" value="SLL0384 PROTEIN"/>
    <property type="match status" value="1"/>
</dbReference>
<evidence type="ECO:0000313" key="8">
    <source>
        <dbReference type="Proteomes" id="UP000192418"/>
    </source>
</evidence>
<evidence type="ECO:0000256" key="1">
    <source>
        <dbReference type="ARBA" id="ARBA00004651"/>
    </source>
</evidence>
<keyword evidence="8" id="KW-1185">Reference proteome</keyword>
<dbReference type="AlphaFoldDB" id="A0A1W1ZC57"/>
<keyword evidence="5 6" id="KW-0472">Membrane</keyword>
<dbReference type="OrthoDB" id="4533at2"/>
<reference evidence="7 8" key="1">
    <citation type="submission" date="2017-04" db="EMBL/GenBank/DDBJ databases">
        <authorList>
            <person name="Afonso C.L."/>
            <person name="Miller P.J."/>
            <person name="Scott M.A."/>
            <person name="Spackman E."/>
            <person name="Goraichik I."/>
            <person name="Dimitrov K.M."/>
            <person name="Suarez D.L."/>
            <person name="Swayne D.E."/>
        </authorList>
    </citation>
    <scope>NUCLEOTIDE SEQUENCE [LARGE SCALE GENOMIC DNA]</scope>
    <source>
        <strain evidence="7 8">DSM 3385</strain>
    </source>
</reference>
<protein>
    <submittedName>
        <fullName evidence="7">Cobalt/nickel transport system permease protein</fullName>
    </submittedName>
</protein>
<proteinExistence type="predicted"/>
<keyword evidence="2" id="KW-1003">Cell membrane</keyword>
<evidence type="ECO:0000256" key="2">
    <source>
        <dbReference type="ARBA" id="ARBA00022475"/>
    </source>
</evidence>
<evidence type="ECO:0000256" key="3">
    <source>
        <dbReference type="ARBA" id="ARBA00022692"/>
    </source>
</evidence>
<sequence length="250" mass="28152">MDESLARQESWMHRMDPCVRVITAVIVSFCAALCHDVNILVGHVLMSLVLVGMAKLPPVAVFKRLKPLFWFLVMIWVVMPFTHEGEPLVLMGPVALTRPGVMLCVNISLKSVTILLYFMALVATMTVATLGQALHCLHVPDKMIFLLLMTYRYISVIQSEYHRLLRAAKFRGFVPGTNIHSYRTYAYLAGMLFVRASRRAARVYDAMRCRGFNGKFHTLDTFSPGVVNHLFLTLVSMTALGLVVTETLLM</sequence>
<evidence type="ECO:0000256" key="6">
    <source>
        <dbReference type="SAM" id="Phobius"/>
    </source>
</evidence>
<dbReference type="CDD" id="cd16914">
    <property type="entry name" value="EcfT"/>
    <property type="match status" value="1"/>
</dbReference>
<keyword evidence="4 6" id="KW-1133">Transmembrane helix</keyword>
<dbReference type="NCBIfam" id="TIGR02454">
    <property type="entry name" value="ECF_T_CbiQ"/>
    <property type="match status" value="1"/>
</dbReference>
<evidence type="ECO:0000313" key="7">
    <source>
        <dbReference type="EMBL" id="SMC45916.1"/>
    </source>
</evidence>
<dbReference type="Proteomes" id="UP000192418">
    <property type="component" value="Unassembled WGS sequence"/>
</dbReference>
<organism evidence="7 8">
    <name type="scientific">Desulfocicer vacuolatum DSM 3385</name>
    <dbReference type="NCBI Taxonomy" id="1121400"/>
    <lineage>
        <taxon>Bacteria</taxon>
        <taxon>Pseudomonadati</taxon>
        <taxon>Thermodesulfobacteriota</taxon>
        <taxon>Desulfobacteria</taxon>
        <taxon>Desulfobacterales</taxon>
        <taxon>Desulfobacteraceae</taxon>
        <taxon>Desulfocicer</taxon>
    </lineage>
</organism>
<evidence type="ECO:0000256" key="4">
    <source>
        <dbReference type="ARBA" id="ARBA00022989"/>
    </source>
</evidence>
<dbReference type="InterPro" id="IPR003339">
    <property type="entry name" value="ABC/ECF_trnsptr_transmembrane"/>
</dbReference>
<evidence type="ECO:0000256" key="5">
    <source>
        <dbReference type="ARBA" id="ARBA00023136"/>
    </source>
</evidence>
<feature type="transmembrane region" description="Helical" evidence="6">
    <location>
        <begin position="20"/>
        <end position="53"/>
    </location>
</feature>
<accession>A0A1W1ZC57</accession>
<dbReference type="PANTHER" id="PTHR34857:SF2">
    <property type="entry name" value="SLL0384 PROTEIN"/>
    <property type="match status" value="1"/>
</dbReference>
<feature type="transmembrane region" description="Helical" evidence="6">
    <location>
        <begin position="65"/>
        <end position="82"/>
    </location>
</feature>
<dbReference type="RefSeq" id="WP_084066847.1">
    <property type="nucleotide sequence ID" value="NZ_FWXY01000002.1"/>
</dbReference>
<dbReference type="EMBL" id="FWXY01000002">
    <property type="protein sequence ID" value="SMC45916.1"/>
    <property type="molecule type" value="Genomic_DNA"/>
</dbReference>
<gene>
    <name evidence="7" type="ORF">SAMN02746065_102182</name>
</gene>
<dbReference type="InterPro" id="IPR012809">
    <property type="entry name" value="ECF_CbiQ"/>
</dbReference>
<dbReference type="InterPro" id="IPR051611">
    <property type="entry name" value="ECF_transporter_component"/>
</dbReference>
<dbReference type="Pfam" id="PF02361">
    <property type="entry name" value="CbiQ"/>
    <property type="match status" value="1"/>
</dbReference>
<dbReference type="GO" id="GO:0043190">
    <property type="term" value="C:ATP-binding cassette (ABC) transporter complex"/>
    <property type="evidence" value="ECO:0007669"/>
    <property type="project" value="InterPro"/>
</dbReference>
<dbReference type="STRING" id="1121400.SAMN02746065_102182"/>
<feature type="transmembrane region" description="Helical" evidence="6">
    <location>
        <begin position="114"/>
        <end position="134"/>
    </location>
</feature>
<feature type="transmembrane region" description="Helical" evidence="6">
    <location>
        <begin position="229"/>
        <end position="249"/>
    </location>
</feature>
<dbReference type="GO" id="GO:0006824">
    <property type="term" value="P:cobalt ion transport"/>
    <property type="evidence" value="ECO:0007669"/>
    <property type="project" value="InterPro"/>
</dbReference>
<name>A0A1W1ZC57_9BACT</name>